<keyword evidence="2" id="KW-1185">Reference proteome</keyword>
<dbReference type="OrthoDB" id="5271370at2759"/>
<name>A0A5N5XHF3_9EURO</name>
<dbReference type="Proteomes" id="UP000326565">
    <property type="component" value="Unassembled WGS sequence"/>
</dbReference>
<evidence type="ECO:0000313" key="2">
    <source>
        <dbReference type="Proteomes" id="UP000326565"/>
    </source>
</evidence>
<evidence type="ECO:0000313" key="1">
    <source>
        <dbReference type="EMBL" id="KAB8078974.1"/>
    </source>
</evidence>
<evidence type="ECO:0008006" key="3">
    <source>
        <dbReference type="Google" id="ProtNLM"/>
    </source>
</evidence>
<dbReference type="EMBL" id="ML732154">
    <property type="protein sequence ID" value="KAB8078974.1"/>
    <property type="molecule type" value="Genomic_DNA"/>
</dbReference>
<sequence length="120" mass="13226">MSMTAMIPLLATEIVHLDDTTGYRWILSDAERAHIASMFKTNTEAITLRGNIMGQERRVCASCGKHSVLDDLVQNALALGIHSDHFMLDVLQHGPKNPSPPHDLLCSNCAGLDGICWWTL</sequence>
<reference evidence="1 2" key="1">
    <citation type="submission" date="2019-04" db="EMBL/GenBank/DDBJ databases">
        <title>Friends and foes A comparative genomics study of 23 Aspergillus species from section Flavi.</title>
        <authorList>
            <consortium name="DOE Joint Genome Institute"/>
            <person name="Kjaerbolling I."/>
            <person name="Vesth T."/>
            <person name="Frisvad J.C."/>
            <person name="Nybo J.L."/>
            <person name="Theobald S."/>
            <person name="Kildgaard S."/>
            <person name="Isbrandt T."/>
            <person name="Kuo A."/>
            <person name="Sato A."/>
            <person name="Lyhne E.K."/>
            <person name="Kogle M.E."/>
            <person name="Wiebenga A."/>
            <person name="Kun R.S."/>
            <person name="Lubbers R.J."/>
            <person name="Makela M.R."/>
            <person name="Barry K."/>
            <person name="Chovatia M."/>
            <person name="Clum A."/>
            <person name="Daum C."/>
            <person name="Haridas S."/>
            <person name="He G."/>
            <person name="LaButti K."/>
            <person name="Lipzen A."/>
            <person name="Mondo S."/>
            <person name="Riley R."/>
            <person name="Salamov A."/>
            <person name="Simmons B.A."/>
            <person name="Magnuson J.K."/>
            <person name="Henrissat B."/>
            <person name="Mortensen U.H."/>
            <person name="Larsen T.O."/>
            <person name="Devries R.P."/>
            <person name="Grigoriev I.V."/>
            <person name="Machida M."/>
            <person name="Baker S.E."/>
            <person name="Andersen M.R."/>
        </authorList>
    </citation>
    <scope>NUCLEOTIDE SEQUENCE [LARGE SCALE GENOMIC DNA]</scope>
    <source>
        <strain evidence="1 2">CBS 151.66</strain>
    </source>
</reference>
<dbReference type="AlphaFoldDB" id="A0A5N5XHF3"/>
<protein>
    <recommendedName>
        <fullName evidence="3">RBP protein</fullName>
    </recommendedName>
</protein>
<proteinExistence type="predicted"/>
<organism evidence="1 2">
    <name type="scientific">Aspergillus leporis</name>
    <dbReference type="NCBI Taxonomy" id="41062"/>
    <lineage>
        <taxon>Eukaryota</taxon>
        <taxon>Fungi</taxon>
        <taxon>Dikarya</taxon>
        <taxon>Ascomycota</taxon>
        <taxon>Pezizomycotina</taxon>
        <taxon>Eurotiomycetes</taxon>
        <taxon>Eurotiomycetidae</taxon>
        <taxon>Eurotiales</taxon>
        <taxon>Aspergillaceae</taxon>
        <taxon>Aspergillus</taxon>
        <taxon>Aspergillus subgen. Circumdati</taxon>
    </lineage>
</organism>
<accession>A0A5N5XHF3</accession>
<gene>
    <name evidence="1" type="ORF">BDV29DRAFT_152357</name>
</gene>